<dbReference type="AlphaFoldDB" id="A0A9P0L2I2"/>
<keyword evidence="3" id="KW-1185">Reference proteome</keyword>
<sequence length="236" mass="27930">MLYVVGTCFARSSLLLKQPIRLLSTIKNQRNIPFLRRRTLEVTSRRSLFSLFRRPKKEELKIKDNVPDEYMLIYRNRMDRYLMYTQLITSASAAFIVIYTTIKVDYLTRGDTSQLPVVSTEAYFYMAAFVTAIVILQIMMYRTPLRIYYLPQQKKYTMIFYGSYPFSYRRVFCKGGEVVKLPVTGVSPWKECMYEIKNKQKIILLDDYFRRPGDLFVLMGEQEDPDADHNDDNNDI</sequence>
<reference evidence="2" key="1">
    <citation type="submission" date="2022-03" db="EMBL/GenBank/DDBJ databases">
        <authorList>
            <person name="Sayadi A."/>
        </authorList>
    </citation>
    <scope>NUCLEOTIDE SEQUENCE</scope>
</reference>
<dbReference type="OrthoDB" id="7407406at2759"/>
<dbReference type="EMBL" id="CAKOFQ010006998">
    <property type="protein sequence ID" value="CAH1986380.1"/>
    <property type="molecule type" value="Genomic_DNA"/>
</dbReference>
<gene>
    <name evidence="2" type="ORF">ACAOBT_LOCUS17209</name>
</gene>
<evidence type="ECO:0000256" key="1">
    <source>
        <dbReference type="SAM" id="Phobius"/>
    </source>
</evidence>
<organism evidence="2 3">
    <name type="scientific">Acanthoscelides obtectus</name>
    <name type="common">Bean weevil</name>
    <name type="synonym">Bruchus obtectus</name>
    <dbReference type="NCBI Taxonomy" id="200917"/>
    <lineage>
        <taxon>Eukaryota</taxon>
        <taxon>Metazoa</taxon>
        <taxon>Ecdysozoa</taxon>
        <taxon>Arthropoda</taxon>
        <taxon>Hexapoda</taxon>
        <taxon>Insecta</taxon>
        <taxon>Pterygota</taxon>
        <taxon>Neoptera</taxon>
        <taxon>Endopterygota</taxon>
        <taxon>Coleoptera</taxon>
        <taxon>Polyphaga</taxon>
        <taxon>Cucujiformia</taxon>
        <taxon>Chrysomeloidea</taxon>
        <taxon>Chrysomelidae</taxon>
        <taxon>Bruchinae</taxon>
        <taxon>Bruchini</taxon>
        <taxon>Acanthoscelides</taxon>
    </lineage>
</organism>
<keyword evidence="1" id="KW-0472">Membrane</keyword>
<accession>A0A9P0L2I2</accession>
<feature type="transmembrane region" description="Helical" evidence="1">
    <location>
        <begin position="122"/>
        <end position="141"/>
    </location>
</feature>
<proteinExistence type="predicted"/>
<dbReference type="Proteomes" id="UP001152888">
    <property type="component" value="Unassembled WGS sequence"/>
</dbReference>
<feature type="transmembrane region" description="Helical" evidence="1">
    <location>
        <begin position="81"/>
        <end position="102"/>
    </location>
</feature>
<protein>
    <submittedName>
        <fullName evidence="2">Uncharacterized protein</fullName>
    </submittedName>
</protein>
<evidence type="ECO:0000313" key="2">
    <source>
        <dbReference type="EMBL" id="CAH1986380.1"/>
    </source>
</evidence>
<keyword evidence="1" id="KW-0812">Transmembrane</keyword>
<name>A0A9P0L2I2_ACAOB</name>
<comment type="caution">
    <text evidence="2">The sequence shown here is derived from an EMBL/GenBank/DDBJ whole genome shotgun (WGS) entry which is preliminary data.</text>
</comment>
<keyword evidence="1" id="KW-1133">Transmembrane helix</keyword>
<evidence type="ECO:0000313" key="3">
    <source>
        <dbReference type="Proteomes" id="UP001152888"/>
    </source>
</evidence>